<keyword evidence="1" id="KW-0812">Transmembrane</keyword>
<evidence type="ECO:0000313" key="2">
    <source>
        <dbReference type="EMBL" id="MDQ0545414.1"/>
    </source>
</evidence>
<keyword evidence="1" id="KW-1133">Transmembrane helix</keyword>
<keyword evidence="1" id="KW-0472">Membrane</keyword>
<accession>A0AAJ1WW93</accession>
<reference evidence="2" key="1">
    <citation type="submission" date="2023-07" db="EMBL/GenBank/DDBJ databases">
        <title>Genomic Encyclopedia of Type Strains, Phase IV (KMG-IV): sequencing the most valuable type-strain genomes for metagenomic binning, comparative biology and taxonomic classification.</title>
        <authorList>
            <person name="Goeker M."/>
        </authorList>
    </citation>
    <scope>NUCLEOTIDE SEQUENCE</scope>
    <source>
        <strain evidence="2">DSM 19569</strain>
    </source>
</reference>
<organism evidence="2 3">
    <name type="scientific">Methylobacterium brachiatum</name>
    <dbReference type="NCBI Taxonomy" id="269660"/>
    <lineage>
        <taxon>Bacteria</taxon>
        <taxon>Pseudomonadati</taxon>
        <taxon>Pseudomonadota</taxon>
        <taxon>Alphaproteobacteria</taxon>
        <taxon>Hyphomicrobiales</taxon>
        <taxon>Methylobacteriaceae</taxon>
        <taxon>Methylobacterium</taxon>
    </lineage>
</organism>
<comment type="caution">
    <text evidence="2">The sequence shown here is derived from an EMBL/GenBank/DDBJ whole genome shotgun (WGS) entry which is preliminary data.</text>
</comment>
<feature type="transmembrane region" description="Helical" evidence="1">
    <location>
        <begin position="15"/>
        <end position="34"/>
    </location>
</feature>
<gene>
    <name evidence="2" type="ORF">QO001_004357</name>
</gene>
<dbReference type="AlphaFoldDB" id="A0AAJ1WW93"/>
<evidence type="ECO:0000256" key="1">
    <source>
        <dbReference type="SAM" id="Phobius"/>
    </source>
</evidence>
<sequence>MNDAPDPPDGPFTKTLLLFAVTIVVIAVSAYILIRMD</sequence>
<name>A0AAJ1WW93_9HYPH</name>
<proteinExistence type="predicted"/>
<dbReference type="EMBL" id="JAUSWL010000008">
    <property type="protein sequence ID" value="MDQ0545414.1"/>
    <property type="molecule type" value="Genomic_DNA"/>
</dbReference>
<protein>
    <submittedName>
        <fullName evidence="2">Uncharacterized protein</fullName>
    </submittedName>
</protein>
<dbReference type="Proteomes" id="UP001223420">
    <property type="component" value="Unassembled WGS sequence"/>
</dbReference>
<evidence type="ECO:0000313" key="3">
    <source>
        <dbReference type="Proteomes" id="UP001223420"/>
    </source>
</evidence>